<feature type="region of interest" description="Disordered" evidence="1">
    <location>
        <begin position="130"/>
        <end position="153"/>
    </location>
</feature>
<evidence type="ECO:0000313" key="2">
    <source>
        <dbReference type="Proteomes" id="UP000301870"/>
    </source>
</evidence>
<dbReference type="InterPro" id="IPR013783">
    <property type="entry name" value="Ig-like_fold"/>
</dbReference>
<dbReference type="AlphaFoldDB" id="A0A9J7EFD8"/>
<protein>
    <submittedName>
        <fullName evidence="3">Uncharacterized protein LOC111357022</fullName>
    </submittedName>
</protein>
<organism evidence="2 3">
    <name type="scientific">Spodoptera litura</name>
    <name type="common">Asian cotton leafworm</name>
    <dbReference type="NCBI Taxonomy" id="69820"/>
    <lineage>
        <taxon>Eukaryota</taxon>
        <taxon>Metazoa</taxon>
        <taxon>Ecdysozoa</taxon>
        <taxon>Arthropoda</taxon>
        <taxon>Hexapoda</taxon>
        <taxon>Insecta</taxon>
        <taxon>Pterygota</taxon>
        <taxon>Neoptera</taxon>
        <taxon>Endopterygota</taxon>
        <taxon>Lepidoptera</taxon>
        <taxon>Glossata</taxon>
        <taxon>Ditrysia</taxon>
        <taxon>Noctuoidea</taxon>
        <taxon>Noctuidae</taxon>
        <taxon>Amphipyrinae</taxon>
        <taxon>Spodoptera</taxon>
    </lineage>
</organism>
<name>A0A9J7EFD8_SPOLT</name>
<reference evidence="3" key="1">
    <citation type="submission" date="2025-08" db="UniProtKB">
        <authorList>
            <consortium name="RefSeq"/>
        </authorList>
    </citation>
    <scope>IDENTIFICATION</scope>
    <source>
        <strain evidence="3">Ishihara</strain>
        <tissue evidence="3">Whole body</tissue>
    </source>
</reference>
<sequence>MCNNWSPPEPKVLKRTKCSITLDWHNVEPFQFISDGLLYRLEKNEKIPPWVVVYRGGKTSKEIDNLASRHCHKFRLRVIVQATAVPSLAARALQYYGDEAAVYETMKGLEDSKDSCDTPTEVTSAVGAAVTEAAPSSDNVKVQAAEDDQKQTK</sequence>
<keyword evidence="2" id="KW-1185">Reference proteome</keyword>
<dbReference type="Proteomes" id="UP000301870">
    <property type="component" value="Chromosome 24"/>
</dbReference>
<dbReference type="SUPFAM" id="SSF49265">
    <property type="entry name" value="Fibronectin type III"/>
    <property type="match status" value="1"/>
</dbReference>
<evidence type="ECO:0000313" key="3">
    <source>
        <dbReference type="RefSeq" id="XP_022827299.1"/>
    </source>
</evidence>
<dbReference type="InterPro" id="IPR036116">
    <property type="entry name" value="FN3_sf"/>
</dbReference>
<dbReference type="Gene3D" id="2.60.40.10">
    <property type="entry name" value="Immunoglobulins"/>
    <property type="match status" value="1"/>
</dbReference>
<proteinExistence type="predicted"/>
<gene>
    <name evidence="3" type="primary">LOC111357022</name>
</gene>
<evidence type="ECO:0000256" key="1">
    <source>
        <dbReference type="SAM" id="MobiDB-lite"/>
    </source>
</evidence>
<dbReference type="OrthoDB" id="194358at2759"/>
<dbReference type="GeneID" id="111357022"/>
<dbReference type="KEGG" id="sliu:111357022"/>
<dbReference type="RefSeq" id="XP_022827299.1">
    <property type="nucleotide sequence ID" value="XM_022971531.1"/>
</dbReference>
<accession>A0A9J7EFD8</accession>